<protein>
    <submittedName>
        <fullName evidence="3">Acyl transferase family protein</fullName>
    </submittedName>
</protein>
<dbReference type="InterPro" id="IPR014043">
    <property type="entry name" value="Acyl_transferase_dom"/>
</dbReference>
<dbReference type="GO" id="GO:0004312">
    <property type="term" value="F:fatty acid synthase activity"/>
    <property type="evidence" value="ECO:0007669"/>
    <property type="project" value="TreeGrafter"/>
</dbReference>
<comment type="caution">
    <text evidence="3">The sequence shown here is derived from an EMBL/GenBank/DDBJ whole genome shotgun (WGS) entry which is preliminary data.</text>
</comment>
<dbReference type="InterPro" id="IPR001227">
    <property type="entry name" value="Ac_transferase_dom_sf"/>
</dbReference>
<organism evidence="3 4">
    <name type="scientific">Marinisporobacter balticus</name>
    <dbReference type="NCBI Taxonomy" id="2018667"/>
    <lineage>
        <taxon>Bacteria</taxon>
        <taxon>Bacillati</taxon>
        <taxon>Bacillota</taxon>
        <taxon>Clostridia</taxon>
        <taxon>Peptostreptococcales</taxon>
        <taxon>Thermotaleaceae</taxon>
        <taxon>Marinisporobacter</taxon>
    </lineage>
</organism>
<dbReference type="InterPro" id="IPR050091">
    <property type="entry name" value="PKS_NRPS_Biosynth_Enz"/>
</dbReference>
<dbReference type="InterPro" id="IPR016035">
    <property type="entry name" value="Acyl_Trfase/lysoPLipase"/>
</dbReference>
<dbReference type="Proteomes" id="UP000294919">
    <property type="component" value="Unassembled WGS sequence"/>
</dbReference>
<keyword evidence="4" id="KW-1185">Reference proteome</keyword>
<reference evidence="3 4" key="1">
    <citation type="submission" date="2019-03" db="EMBL/GenBank/DDBJ databases">
        <title>Genomic Encyclopedia of Type Strains, Phase IV (KMG-IV): sequencing the most valuable type-strain genomes for metagenomic binning, comparative biology and taxonomic classification.</title>
        <authorList>
            <person name="Goeker M."/>
        </authorList>
    </citation>
    <scope>NUCLEOTIDE SEQUENCE [LARGE SCALE GENOMIC DNA]</scope>
    <source>
        <strain evidence="3 4">DSM 102940</strain>
    </source>
</reference>
<dbReference type="GO" id="GO:0006633">
    <property type="term" value="P:fatty acid biosynthetic process"/>
    <property type="evidence" value="ECO:0007669"/>
    <property type="project" value="TreeGrafter"/>
</dbReference>
<dbReference type="EMBL" id="SLWV01000026">
    <property type="protein sequence ID" value="TCO70409.1"/>
    <property type="molecule type" value="Genomic_DNA"/>
</dbReference>
<dbReference type="OrthoDB" id="9805460at2"/>
<proteinExistence type="predicted"/>
<feature type="domain" description="Malonyl-CoA:ACP transacylase (MAT)" evidence="2">
    <location>
        <begin position="90"/>
        <end position="416"/>
    </location>
</feature>
<dbReference type="SUPFAM" id="SSF55048">
    <property type="entry name" value="Probable ACP-binding domain of malonyl-CoA ACP transacylase"/>
    <property type="match status" value="1"/>
</dbReference>
<dbReference type="Gene3D" id="3.30.70.250">
    <property type="entry name" value="Malonyl-CoA ACP transacylase, ACP-binding"/>
    <property type="match status" value="1"/>
</dbReference>
<gene>
    <name evidence="3" type="ORF">EV214_12629</name>
</gene>
<dbReference type="PANTHER" id="PTHR43775">
    <property type="entry name" value="FATTY ACID SYNTHASE"/>
    <property type="match status" value="1"/>
</dbReference>
<dbReference type="AlphaFoldDB" id="A0A4R2KIM5"/>
<dbReference type="Gene3D" id="3.40.366.10">
    <property type="entry name" value="Malonyl-Coenzyme A Acyl Carrier Protein, domain 2"/>
    <property type="match status" value="1"/>
</dbReference>
<dbReference type="InterPro" id="IPR016036">
    <property type="entry name" value="Malonyl_transacylase_ACP-bd"/>
</dbReference>
<sequence length="448" mass="50469">MSYSTYPFIPLLLVADSKEDIDRQYETLNKTLSIHHNIKKLALELAERDNSGCYRGVAIFNEKTKKTEMLFEGSILSEVGELKKPPVVFMFAGIGNQYKNIAAGLYKQIPFFKDLFDECCCFLEPILELDLKKIVFDEEKDLKIDMAGGDCKKGGADLRILLSKSKTASAENILINKTKYLHPLLFVVEYCLAKTLMKWGIVPKAMIGHSVGEYAAAAVAGVLSQKDALLLIAKRALLIEKLQPGCMLTVLAGKEEIEPLLNANDRLFLATENSPISCTISGSEKDIVWAEEELEEKDVVFFRLPTDRAFHSPLLEPIKNAFEKTFENIAFHLPKIPYLSNLTGDWATERQIFDAHSWFLHTCKTVRFSEGIQKLLDIKDCIFVEIGPGQTLTGFVYQHPFKDDNSNVMVHSALKNVNDSTPDTVYLLHILCKLWGNGVPVDWNSFFK</sequence>
<dbReference type="PANTHER" id="PTHR43775:SF51">
    <property type="entry name" value="INACTIVE PHENOLPHTHIOCEROL SYNTHESIS POLYKETIDE SYNTHASE TYPE I PKS1-RELATED"/>
    <property type="match status" value="1"/>
</dbReference>
<keyword evidence="1 3" id="KW-0808">Transferase</keyword>
<evidence type="ECO:0000259" key="2">
    <source>
        <dbReference type="SMART" id="SM00827"/>
    </source>
</evidence>
<dbReference type="SUPFAM" id="SSF52151">
    <property type="entry name" value="FabD/lysophospholipase-like"/>
    <property type="match status" value="1"/>
</dbReference>
<dbReference type="SMART" id="SM00827">
    <property type="entry name" value="PKS_AT"/>
    <property type="match status" value="1"/>
</dbReference>
<dbReference type="Pfam" id="PF00698">
    <property type="entry name" value="Acyl_transf_1"/>
    <property type="match status" value="1"/>
</dbReference>
<accession>A0A4R2KIM5</accession>
<evidence type="ECO:0000313" key="4">
    <source>
        <dbReference type="Proteomes" id="UP000294919"/>
    </source>
</evidence>
<evidence type="ECO:0000313" key="3">
    <source>
        <dbReference type="EMBL" id="TCO70409.1"/>
    </source>
</evidence>
<dbReference type="RefSeq" id="WP_132247095.1">
    <property type="nucleotide sequence ID" value="NZ_SLWV01000026.1"/>
</dbReference>
<dbReference type="Gene3D" id="3.30.70.3290">
    <property type="match status" value="1"/>
</dbReference>
<name>A0A4R2KIM5_9FIRM</name>
<evidence type="ECO:0000256" key="1">
    <source>
        <dbReference type="ARBA" id="ARBA00022679"/>
    </source>
</evidence>